<reference evidence="1" key="2">
    <citation type="journal article" date="2015" name="Data Brief">
        <title>Shoot transcriptome of the giant reed, Arundo donax.</title>
        <authorList>
            <person name="Barrero R.A."/>
            <person name="Guerrero F.D."/>
            <person name="Moolhuijzen P."/>
            <person name="Goolsby J.A."/>
            <person name="Tidwell J."/>
            <person name="Bellgard S.E."/>
            <person name="Bellgard M.I."/>
        </authorList>
    </citation>
    <scope>NUCLEOTIDE SEQUENCE</scope>
    <source>
        <tissue evidence="1">Shoot tissue taken approximately 20 cm above the soil surface</tissue>
    </source>
</reference>
<evidence type="ECO:0000313" key="1">
    <source>
        <dbReference type="EMBL" id="JAD39365.1"/>
    </source>
</evidence>
<organism evidence="1">
    <name type="scientific">Arundo donax</name>
    <name type="common">Giant reed</name>
    <name type="synonym">Donax arundinaceus</name>
    <dbReference type="NCBI Taxonomy" id="35708"/>
    <lineage>
        <taxon>Eukaryota</taxon>
        <taxon>Viridiplantae</taxon>
        <taxon>Streptophyta</taxon>
        <taxon>Embryophyta</taxon>
        <taxon>Tracheophyta</taxon>
        <taxon>Spermatophyta</taxon>
        <taxon>Magnoliopsida</taxon>
        <taxon>Liliopsida</taxon>
        <taxon>Poales</taxon>
        <taxon>Poaceae</taxon>
        <taxon>PACMAD clade</taxon>
        <taxon>Arundinoideae</taxon>
        <taxon>Arundineae</taxon>
        <taxon>Arundo</taxon>
    </lineage>
</organism>
<sequence length="44" mass="5178">MQAKGPNDSITNLQLSTTIKTMVLKNRTFSLFRHQHPQGQFLWY</sequence>
<proteinExistence type="predicted"/>
<protein>
    <submittedName>
        <fullName evidence="1">Uncharacterized protein</fullName>
    </submittedName>
</protein>
<name>A0A0A8ZRH7_ARUDO</name>
<accession>A0A0A8ZRH7</accession>
<dbReference type="EMBL" id="GBRH01258530">
    <property type="protein sequence ID" value="JAD39365.1"/>
    <property type="molecule type" value="Transcribed_RNA"/>
</dbReference>
<reference evidence="1" key="1">
    <citation type="submission" date="2014-09" db="EMBL/GenBank/DDBJ databases">
        <authorList>
            <person name="Magalhaes I.L.F."/>
            <person name="Oliveira U."/>
            <person name="Santos F.R."/>
            <person name="Vidigal T.H.D.A."/>
            <person name="Brescovit A.D."/>
            <person name="Santos A.J."/>
        </authorList>
    </citation>
    <scope>NUCLEOTIDE SEQUENCE</scope>
    <source>
        <tissue evidence="1">Shoot tissue taken approximately 20 cm above the soil surface</tissue>
    </source>
</reference>
<dbReference type="AlphaFoldDB" id="A0A0A8ZRH7"/>